<gene>
    <name evidence="2" type="ORF">HYH03_000650</name>
</gene>
<sequence>MAIETRTYSNCLIAGRARVGAQPVSVGRPITLVAYYRNIPTGQTLVIQNPFNINVTEVNTYVESVIAGVDPAEVDYVQPPTRLSDGIVLDRSSVPAYQTTEHDNARGVKAPPPWNKVANLWPWPGMNGRCDNTAVNWTYMVEGAATIVIPRFSMADPAAAVIPFTVANTTVSVAAWQVQLANPSDTTGGSMFVSVSYLTGLQVRIGQVPLLGQCNGWQFSPDEFDWTLDYTTYWSGNLSDLEAGATFGPFVQLVTVAVKDVGANQYFELPFYGGMWYIWNAFLMAFFWLVSNSLMLFIIILVWWNVRSNKGLPPIIYRYMQKYRGW</sequence>
<accession>A0A835YJ44</accession>
<evidence type="ECO:0000256" key="1">
    <source>
        <dbReference type="SAM" id="Phobius"/>
    </source>
</evidence>
<proteinExistence type="predicted"/>
<keyword evidence="1" id="KW-0812">Transmembrane</keyword>
<keyword evidence="3" id="KW-1185">Reference proteome</keyword>
<organism evidence="2 3">
    <name type="scientific">Edaphochlamys debaryana</name>
    <dbReference type="NCBI Taxonomy" id="47281"/>
    <lineage>
        <taxon>Eukaryota</taxon>
        <taxon>Viridiplantae</taxon>
        <taxon>Chlorophyta</taxon>
        <taxon>core chlorophytes</taxon>
        <taxon>Chlorophyceae</taxon>
        <taxon>CS clade</taxon>
        <taxon>Chlamydomonadales</taxon>
        <taxon>Chlamydomonadales incertae sedis</taxon>
        <taxon>Edaphochlamys</taxon>
    </lineage>
</organism>
<keyword evidence="1" id="KW-0472">Membrane</keyword>
<comment type="caution">
    <text evidence="2">The sequence shown here is derived from an EMBL/GenBank/DDBJ whole genome shotgun (WGS) entry which is preliminary data.</text>
</comment>
<dbReference type="EMBL" id="JAEHOE010000001">
    <property type="protein sequence ID" value="KAG2502163.1"/>
    <property type="molecule type" value="Genomic_DNA"/>
</dbReference>
<feature type="transmembrane region" description="Helical" evidence="1">
    <location>
        <begin position="276"/>
        <end position="304"/>
    </location>
</feature>
<name>A0A835YJ44_9CHLO</name>
<evidence type="ECO:0000313" key="2">
    <source>
        <dbReference type="EMBL" id="KAG2502163.1"/>
    </source>
</evidence>
<dbReference type="Proteomes" id="UP000612055">
    <property type="component" value="Unassembled WGS sequence"/>
</dbReference>
<dbReference type="AlphaFoldDB" id="A0A835YJ44"/>
<reference evidence="2" key="1">
    <citation type="journal article" date="2020" name="bioRxiv">
        <title>Comparative genomics of Chlamydomonas.</title>
        <authorList>
            <person name="Craig R.J."/>
            <person name="Hasan A.R."/>
            <person name="Ness R.W."/>
            <person name="Keightley P.D."/>
        </authorList>
    </citation>
    <scope>NUCLEOTIDE SEQUENCE</scope>
    <source>
        <strain evidence="2">CCAP 11/70</strain>
    </source>
</reference>
<dbReference type="OrthoDB" id="525787at2759"/>
<keyword evidence="1" id="KW-1133">Transmembrane helix</keyword>
<evidence type="ECO:0000313" key="3">
    <source>
        <dbReference type="Proteomes" id="UP000612055"/>
    </source>
</evidence>
<protein>
    <submittedName>
        <fullName evidence="2">Uncharacterized protein</fullName>
    </submittedName>
</protein>